<organism evidence="1 2">
    <name type="scientific">Sphingomonas kyeonggiensis</name>
    <dbReference type="NCBI Taxonomy" id="1268553"/>
    <lineage>
        <taxon>Bacteria</taxon>
        <taxon>Pseudomonadati</taxon>
        <taxon>Pseudomonadota</taxon>
        <taxon>Alphaproteobacteria</taxon>
        <taxon>Sphingomonadales</taxon>
        <taxon>Sphingomonadaceae</taxon>
        <taxon>Sphingomonas</taxon>
    </lineage>
</organism>
<dbReference type="Proteomes" id="UP000557392">
    <property type="component" value="Unassembled WGS sequence"/>
</dbReference>
<name>A0A7W6JVD9_9SPHN</name>
<evidence type="ECO:0000313" key="2">
    <source>
        <dbReference type="Proteomes" id="UP000557392"/>
    </source>
</evidence>
<evidence type="ECO:0000313" key="1">
    <source>
        <dbReference type="EMBL" id="MBB4099125.1"/>
    </source>
</evidence>
<gene>
    <name evidence="1" type="ORF">GGR46_002689</name>
</gene>
<sequence length="76" mass="8397">MSAIRTCAALIMIFFQGLGKNSCEYSGPPPSWSRVAAPIWYIDLSARSVLGFSEGNQHAEQYRVVCDLQRCQEAVA</sequence>
<comment type="caution">
    <text evidence="1">The sequence shown here is derived from an EMBL/GenBank/DDBJ whole genome shotgun (WGS) entry which is preliminary data.</text>
</comment>
<dbReference type="AlphaFoldDB" id="A0A7W6JVD9"/>
<dbReference type="EMBL" id="JACIEH010000002">
    <property type="protein sequence ID" value="MBB4099125.1"/>
    <property type="molecule type" value="Genomic_DNA"/>
</dbReference>
<reference evidence="1 2" key="1">
    <citation type="submission" date="2020-08" db="EMBL/GenBank/DDBJ databases">
        <title>Genomic Encyclopedia of Type Strains, Phase IV (KMG-IV): sequencing the most valuable type-strain genomes for metagenomic binning, comparative biology and taxonomic classification.</title>
        <authorList>
            <person name="Goeker M."/>
        </authorList>
    </citation>
    <scope>NUCLEOTIDE SEQUENCE [LARGE SCALE GENOMIC DNA]</scope>
    <source>
        <strain evidence="1 2">DSM 101806</strain>
    </source>
</reference>
<keyword evidence="2" id="KW-1185">Reference proteome</keyword>
<accession>A0A7W6JVD9</accession>
<protein>
    <submittedName>
        <fullName evidence="1">Uncharacterized protein</fullName>
    </submittedName>
</protein>
<proteinExistence type="predicted"/>